<dbReference type="KEGG" id="vg:26643657"/>
<name>F8SK02_BPPA3</name>
<reference evidence="2 3" key="1">
    <citation type="journal article" date="2011" name="Microbiology">
        <title>The Pseudomonas aeruginosa generalized transducing phage phiPA3 is a new member of the phiKZ-like group of 'jumbo' phages, and infects model laboratory strains and clinical isolates from cystic fibrosis patients.</title>
        <authorList>
            <person name="Monson R."/>
            <person name="Foulds I."/>
            <person name="Foweraker J."/>
            <person name="Welch M."/>
            <person name="Salmond G.P."/>
        </authorList>
    </citation>
    <scope>NUCLEOTIDE SEQUENCE [LARGE SCALE GENOMIC DNA]</scope>
</reference>
<keyword evidence="3" id="KW-1185">Reference proteome</keyword>
<dbReference type="GeneID" id="26643657"/>
<keyword evidence="1" id="KW-0472">Membrane</keyword>
<protein>
    <submittedName>
        <fullName evidence="2">Uncharacterized protein 128</fullName>
    </submittedName>
</protein>
<dbReference type="RefSeq" id="YP_009217208.1">
    <property type="nucleotide sequence ID" value="NC_028999.1"/>
</dbReference>
<accession>F8SK02</accession>
<evidence type="ECO:0000313" key="2">
    <source>
        <dbReference type="EMBL" id="AEH03552.1"/>
    </source>
</evidence>
<dbReference type="Proteomes" id="UP000008388">
    <property type="component" value="Segment"/>
</dbReference>
<organismHost>
    <name type="scientific">Pseudomonas aeruginosa</name>
    <dbReference type="NCBI Taxonomy" id="287"/>
</organismHost>
<dbReference type="OrthoDB" id="41587at10239"/>
<organism evidence="2 3">
    <name type="scientific">Pseudomonas phage PhiPA3</name>
    <name type="common">Pseudomonas aeruginosa phage PhiPA3</name>
    <dbReference type="NCBI Taxonomy" id="998086"/>
    <lineage>
        <taxon>Viruses</taxon>
        <taxon>Duplodnaviria</taxon>
        <taxon>Heunggongvirae</taxon>
        <taxon>Uroviricota</taxon>
        <taxon>Caudoviricetes</taxon>
        <taxon>Chimalliviridae</taxon>
        <taxon>Miltoncavirus</taxon>
        <taxon>Miltoncavirus PhiPA3</taxon>
    </lineage>
</organism>
<keyword evidence="1" id="KW-1133">Transmembrane helix</keyword>
<keyword evidence="1" id="KW-0812">Transmembrane</keyword>
<feature type="transmembrane region" description="Helical" evidence="1">
    <location>
        <begin position="106"/>
        <end position="126"/>
    </location>
</feature>
<dbReference type="EMBL" id="HQ630627">
    <property type="protein sequence ID" value="AEH03552.1"/>
    <property type="molecule type" value="Genomic_DNA"/>
</dbReference>
<evidence type="ECO:0000256" key="1">
    <source>
        <dbReference type="SAM" id="Phobius"/>
    </source>
</evidence>
<sequence length="141" mass="16148">MSLEKRDEAVIYTHVETGGLYYRNGIAEGGHGRQVVFTSYFGGNVMYMSEADFQTVMKPAKTYGLRFARTWAPAKWIMVMFAGLIVSLTYYSISGKVVSVNKYAEALTLIIVISSIMRYPITWLYFWKYNGREKGIAFFKD</sequence>
<gene>
    <name evidence="2" type="primary">128</name>
</gene>
<proteinExistence type="predicted"/>
<evidence type="ECO:0000313" key="3">
    <source>
        <dbReference type="Proteomes" id="UP000008388"/>
    </source>
</evidence>
<feature type="transmembrane region" description="Helical" evidence="1">
    <location>
        <begin position="76"/>
        <end position="94"/>
    </location>
</feature>